<dbReference type="GO" id="GO:0002949">
    <property type="term" value="P:tRNA threonylcarbamoyladenosine modification"/>
    <property type="evidence" value="ECO:0007669"/>
    <property type="project" value="InterPro"/>
</dbReference>
<dbReference type="AlphaFoldDB" id="A0A9W6JVQ3"/>
<keyword evidence="8" id="KW-0067">ATP-binding</keyword>
<keyword evidence="14" id="KW-1185">Reference proteome</keyword>
<dbReference type="InterPro" id="IPR027417">
    <property type="entry name" value="P-loop_NTPase"/>
</dbReference>
<dbReference type="NCBIfam" id="TIGR00150">
    <property type="entry name" value="T6A_YjeE"/>
    <property type="match status" value="1"/>
</dbReference>
<feature type="region of interest" description="Disordered" evidence="11">
    <location>
        <begin position="535"/>
        <end position="559"/>
    </location>
</feature>
<proteinExistence type="inferred from homology"/>
<dbReference type="GO" id="GO:0005524">
    <property type="term" value="F:ATP binding"/>
    <property type="evidence" value="ECO:0007669"/>
    <property type="project" value="UniProtKB-KW"/>
</dbReference>
<dbReference type="PIRSF" id="PIRSF036599">
    <property type="entry name" value="AtpPhos"/>
    <property type="match status" value="1"/>
</dbReference>
<dbReference type="Gene3D" id="3.40.50.300">
    <property type="entry name" value="P-loop containing nucleotide triphosphate hydrolases"/>
    <property type="match status" value="1"/>
</dbReference>
<accession>A0A9W6JVQ3</accession>
<keyword evidence="4" id="KW-0963">Cytoplasm</keyword>
<dbReference type="InterPro" id="IPR011009">
    <property type="entry name" value="Kinase-like_dom_sf"/>
</dbReference>
<evidence type="ECO:0000313" key="13">
    <source>
        <dbReference type="EMBL" id="GLK82970.1"/>
    </source>
</evidence>
<dbReference type="Gene3D" id="3.30.200.20">
    <property type="entry name" value="Phosphorylase Kinase, domain 1"/>
    <property type="match status" value="1"/>
</dbReference>
<evidence type="ECO:0000259" key="12">
    <source>
        <dbReference type="Pfam" id="PF01636"/>
    </source>
</evidence>
<evidence type="ECO:0000256" key="10">
    <source>
        <dbReference type="ARBA" id="ARBA00032441"/>
    </source>
</evidence>
<dbReference type="InterPro" id="IPR012180">
    <property type="entry name" value="Bifunc_ATPase/PTrfase"/>
</dbReference>
<keyword evidence="6" id="KW-0479">Metal-binding</keyword>
<comment type="similarity">
    <text evidence="2">Belongs to the TsaE family.</text>
</comment>
<dbReference type="Pfam" id="PF01636">
    <property type="entry name" value="APH"/>
    <property type="match status" value="1"/>
</dbReference>
<dbReference type="SUPFAM" id="SSF56112">
    <property type="entry name" value="Protein kinase-like (PK-like)"/>
    <property type="match status" value="1"/>
</dbReference>
<keyword evidence="5" id="KW-0819">tRNA processing</keyword>
<dbReference type="InterPro" id="IPR003442">
    <property type="entry name" value="T6A_TsaE"/>
</dbReference>
<evidence type="ECO:0000256" key="11">
    <source>
        <dbReference type="SAM" id="MobiDB-lite"/>
    </source>
</evidence>
<dbReference type="SUPFAM" id="SSF52540">
    <property type="entry name" value="P-loop containing nucleoside triphosphate hydrolases"/>
    <property type="match status" value="1"/>
</dbReference>
<evidence type="ECO:0000256" key="5">
    <source>
        <dbReference type="ARBA" id="ARBA00022694"/>
    </source>
</evidence>
<comment type="caution">
    <text evidence="13">The sequence shown here is derived from an EMBL/GenBank/DDBJ whole genome shotgun (WGS) entry which is preliminary data.</text>
</comment>
<dbReference type="InterPro" id="IPR002575">
    <property type="entry name" value="Aminoglycoside_PTrfase"/>
</dbReference>
<sequence>MKEVQIGVGQMSGGQAMGTQAAGTPVHWSVVLPDEHATARLAMDLAFALAPGDLVALDGDLGAGKSTLARALIRALADDLALEVPSPTFNLVQTYDLPRHRVVHADFYRLGDPSELEEIGWDELADGAIALVEWPERVPAVLAVPNRLEVHIAMTPEASDTTRRVRLMAYGRVADALRRMKAIRSLIDLAGFGPARRRHLQGDASTRAYERLVGKTRNAILMNAPRRPDGPPVQDGKPYSAIAHLAEDVKPFVAMARGLAARGFSAPTIYAADLASGLLVIEDLGDEGVVASGSPDTPPAPVPERYEAAIDVLAALHGMELPSTLTVSPDHDHVLPAYDLPALLIEVELLLDWYIPHRGGAKVSDALRAEFRGLWTAALAGSLAQKPTWVLRDYHSPNLIWLPERQGLARVGIIDFQDAVMGPPAYDLVSLAQDARIDVSEELELRLLGRYIRDRRVEDDFDVRGFAASYAVMGTQRATKILGIFARLDKRDGKPQYLRHIPRIWNYLQRGLAFTDLAPLKAWFDRHVPAPDLPVPTLPASGLPSDPPADQPPEQPQTI</sequence>
<dbReference type="EMBL" id="BSFM01000005">
    <property type="protein sequence ID" value="GLK82970.1"/>
    <property type="molecule type" value="Genomic_DNA"/>
</dbReference>
<feature type="compositionally biased region" description="Pro residues" evidence="11">
    <location>
        <begin position="545"/>
        <end position="559"/>
    </location>
</feature>
<dbReference type="GO" id="GO:0046872">
    <property type="term" value="F:metal ion binding"/>
    <property type="evidence" value="ECO:0007669"/>
    <property type="project" value="UniProtKB-KW"/>
</dbReference>
<gene>
    <name evidence="13" type="ORF">GCM10017653_10390</name>
</gene>
<comment type="subcellular location">
    <subcellularLocation>
        <location evidence="1">Cytoplasm</location>
    </subcellularLocation>
</comment>
<evidence type="ECO:0000256" key="2">
    <source>
        <dbReference type="ARBA" id="ARBA00007599"/>
    </source>
</evidence>
<dbReference type="Proteomes" id="UP001143330">
    <property type="component" value="Unassembled WGS sequence"/>
</dbReference>
<dbReference type="GO" id="GO:0005737">
    <property type="term" value="C:cytoplasm"/>
    <property type="evidence" value="ECO:0007669"/>
    <property type="project" value="UniProtKB-SubCell"/>
</dbReference>
<evidence type="ECO:0000256" key="1">
    <source>
        <dbReference type="ARBA" id="ARBA00004496"/>
    </source>
</evidence>
<evidence type="ECO:0000256" key="4">
    <source>
        <dbReference type="ARBA" id="ARBA00022490"/>
    </source>
</evidence>
<organism evidence="13 14">
    <name type="scientific">Ancylobacter defluvii</name>
    <dbReference type="NCBI Taxonomy" id="1282440"/>
    <lineage>
        <taxon>Bacteria</taxon>
        <taxon>Pseudomonadati</taxon>
        <taxon>Pseudomonadota</taxon>
        <taxon>Alphaproteobacteria</taxon>
        <taxon>Hyphomicrobiales</taxon>
        <taxon>Xanthobacteraceae</taxon>
        <taxon>Ancylobacter</taxon>
    </lineage>
</organism>
<evidence type="ECO:0000256" key="3">
    <source>
        <dbReference type="ARBA" id="ARBA00019010"/>
    </source>
</evidence>
<evidence type="ECO:0000256" key="7">
    <source>
        <dbReference type="ARBA" id="ARBA00022741"/>
    </source>
</evidence>
<evidence type="ECO:0000313" key="14">
    <source>
        <dbReference type="Proteomes" id="UP001143330"/>
    </source>
</evidence>
<dbReference type="PANTHER" id="PTHR33540">
    <property type="entry name" value="TRNA THREONYLCARBAMOYLADENOSINE BIOSYNTHESIS PROTEIN TSAE"/>
    <property type="match status" value="1"/>
</dbReference>
<reference evidence="13" key="1">
    <citation type="journal article" date="2014" name="Int. J. Syst. Evol. Microbiol.">
        <title>Complete genome sequence of Corynebacterium casei LMG S-19264T (=DSM 44701T), isolated from a smear-ripened cheese.</title>
        <authorList>
            <consortium name="US DOE Joint Genome Institute (JGI-PGF)"/>
            <person name="Walter F."/>
            <person name="Albersmeier A."/>
            <person name="Kalinowski J."/>
            <person name="Ruckert C."/>
        </authorList>
    </citation>
    <scope>NUCLEOTIDE SEQUENCE</scope>
    <source>
        <strain evidence="13">VKM B-2789</strain>
    </source>
</reference>
<dbReference type="Pfam" id="PF02367">
    <property type="entry name" value="TsaE"/>
    <property type="match status" value="1"/>
</dbReference>
<feature type="domain" description="Aminoglycoside phosphotransferase" evidence="12">
    <location>
        <begin position="200"/>
        <end position="457"/>
    </location>
</feature>
<name>A0A9W6JVQ3_9HYPH</name>
<evidence type="ECO:0000256" key="6">
    <source>
        <dbReference type="ARBA" id="ARBA00022723"/>
    </source>
</evidence>
<dbReference type="PANTHER" id="PTHR33540:SF2">
    <property type="entry name" value="TRNA THREONYLCARBAMOYLADENOSINE BIOSYNTHESIS PROTEIN TSAE"/>
    <property type="match status" value="1"/>
</dbReference>
<protein>
    <recommendedName>
        <fullName evidence="3">tRNA threonylcarbamoyladenosine biosynthesis protein TsaE</fullName>
    </recommendedName>
    <alternativeName>
        <fullName evidence="10">t(6)A37 threonylcarbamoyladenosine biosynthesis protein TsaE</fullName>
    </alternativeName>
</protein>
<reference evidence="13" key="2">
    <citation type="submission" date="2023-01" db="EMBL/GenBank/DDBJ databases">
        <authorList>
            <person name="Sun Q."/>
            <person name="Evtushenko L."/>
        </authorList>
    </citation>
    <scope>NUCLEOTIDE SEQUENCE</scope>
    <source>
        <strain evidence="13">VKM B-2789</strain>
    </source>
</reference>
<keyword evidence="7" id="KW-0547">Nucleotide-binding</keyword>
<keyword evidence="9" id="KW-0460">Magnesium</keyword>
<evidence type="ECO:0000256" key="9">
    <source>
        <dbReference type="ARBA" id="ARBA00022842"/>
    </source>
</evidence>
<evidence type="ECO:0000256" key="8">
    <source>
        <dbReference type="ARBA" id="ARBA00022840"/>
    </source>
</evidence>
<dbReference type="Gene3D" id="3.90.1200.10">
    <property type="match status" value="1"/>
</dbReference>